<keyword evidence="5" id="KW-1185">Reference proteome</keyword>
<dbReference type="InterPro" id="IPR033985">
    <property type="entry name" value="SusD-like_N"/>
</dbReference>
<evidence type="ECO:0000256" key="2">
    <source>
        <dbReference type="SAM" id="SignalP"/>
    </source>
</evidence>
<dbReference type="Proteomes" id="UP000267469">
    <property type="component" value="Unassembled WGS sequence"/>
</dbReference>
<comment type="caution">
    <text evidence="4">The sequence shown here is derived from an EMBL/GenBank/DDBJ whole genome shotgun (WGS) entry which is preliminary data.</text>
</comment>
<dbReference type="AlphaFoldDB" id="A0A3N0EUX4"/>
<dbReference type="PROSITE" id="PS51257">
    <property type="entry name" value="PROKAR_LIPOPROTEIN"/>
    <property type="match status" value="1"/>
</dbReference>
<proteinExistence type="predicted"/>
<sequence>MKTYKRYGFLWTTILGLLISCESFLDEVPDNRTEIDSPEKINELLTGAYPEASYFLFTESMSDNADDKGNGANAGFRDQVNTEMYKWNDLNNDLSDTPVFFWNACYKSIAQANQALESIKEMGSGSELDAQKGEALLIRAYSHFMLATLWCKPYNPSTATSDPGIPVVTTPEKEVLKDYERGTVQEVYEQIEKDIEEGLPLIRDDYEHPKFHFTENAAKAFASRFYLFKGDWQKVIDYANDVLAGGATQNLRGWNDDYATITPAEMKIKYQSSEEPANLLITSTSSGYGYFYRSYRYALSVNKEQELFHTNTSPIEQKGWAYRIFSADLFRNIPKFDLYQKTANLSASTVYYYTMCVLLSYDEVLLNRAEAYAMQEDIDLATQDINAFLSKKINGYDPASDVLTTEDIKNFYTPEPGEFKPAYDISESQLPFIKCLSELRRKEFCHEGMRWLDNKRWNMDVRHSDFSGNISTLSGNDPRRELQIPPSAVSFGMTPNPR</sequence>
<feature type="domain" description="SusD-like N-terminal" evidence="3">
    <location>
        <begin position="24"/>
        <end position="227"/>
    </location>
</feature>
<dbReference type="InterPro" id="IPR011990">
    <property type="entry name" value="TPR-like_helical_dom_sf"/>
</dbReference>
<dbReference type="Gene3D" id="1.25.40.390">
    <property type="match status" value="2"/>
</dbReference>
<keyword evidence="2" id="KW-0732">Signal</keyword>
<feature type="chain" id="PRO_5017968233" evidence="2">
    <location>
        <begin position="26"/>
        <end position="498"/>
    </location>
</feature>
<protein>
    <submittedName>
        <fullName evidence="4">RagB/SusD family nutrient uptake outer membrane protein</fullName>
    </submittedName>
</protein>
<dbReference type="Pfam" id="PF14322">
    <property type="entry name" value="SusD-like_3"/>
    <property type="match status" value="1"/>
</dbReference>
<reference evidence="4 5" key="1">
    <citation type="submission" date="2018-10" db="EMBL/GenBank/DDBJ databases">
        <title>Sinomicrobium pectinilyticum sp. nov., a pectinase-producing bacterium isolated from alkaline and saline soil, and emended description of the genus Sinomicrobium.</title>
        <authorList>
            <person name="Cheng B."/>
            <person name="Li C."/>
            <person name="Lai Q."/>
            <person name="Du M."/>
            <person name="Shao Z."/>
            <person name="Xu P."/>
            <person name="Yang C."/>
        </authorList>
    </citation>
    <scope>NUCLEOTIDE SEQUENCE [LARGE SCALE GENOMIC DNA]</scope>
    <source>
        <strain evidence="4 5">5DNS001</strain>
    </source>
</reference>
<evidence type="ECO:0000313" key="4">
    <source>
        <dbReference type="EMBL" id="RNL91698.1"/>
    </source>
</evidence>
<evidence type="ECO:0000259" key="3">
    <source>
        <dbReference type="Pfam" id="PF14322"/>
    </source>
</evidence>
<gene>
    <name evidence="4" type="ORF">ED312_04045</name>
</gene>
<dbReference type="RefSeq" id="WP_123214728.1">
    <property type="nucleotide sequence ID" value="NZ_RJTM01000025.1"/>
</dbReference>
<evidence type="ECO:0000256" key="1">
    <source>
        <dbReference type="SAM" id="MobiDB-lite"/>
    </source>
</evidence>
<dbReference type="EMBL" id="RJTM01000025">
    <property type="protein sequence ID" value="RNL91698.1"/>
    <property type="molecule type" value="Genomic_DNA"/>
</dbReference>
<feature type="signal peptide" evidence="2">
    <location>
        <begin position="1"/>
        <end position="25"/>
    </location>
</feature>
<name>A0A3N0EUX4_SINP1</name>
<organism evidence="4 5">
    <name type="scientific">Sinomicrobium pectinilyticum</name>
    <dbReference type="NCBI Taxonomy" id="1084421"/>
    <lineage>
        <taxon>Bacteria</taxon>
        <taxon>Pseudomonadati</taxon>
        <taxon>Bacteroidota</taxon>
        <taxon>Flavobacteriia</taxon>
        <taxon>Flavobacteriales</taxon>
        <taxon>Flavobacteriaceae</taxon>
        <taxon>Sinomicrobium</taxon>
    </lineage>
</organism>
<dbReference type="SUPFAM" id="SSF48452">
    <property type="entry name" value="TPR-like"/>
    <property type="match status" value="1"/>
</dbReference>
<accession>A0A3N0EUX4</accession>
<evidence type="ECO:0000313" key="5">
    <source>
        <dbReference type="Proteomes" id="UP000267469"/>
    </source>
</evidence>
<dbReference type="OrthoDB" id="1147023at2"/>
<feature type="region of interest" description="Disordered" evidence="1">
    <location>
        <begin position="471"/>
        <end position="498"/>
    </location>
</feature>